<evidence type="ECO:0000313" key="3">
    <source>
        <dbReference type="Proteomes" id="UP000054729"/>
    </source>
</evidence>
<dbReference type="EMBL" id="LNZB01000051">
    <property type="protein sequence ID" value="KTD76571.1"/>
    <property type="molecule type" value="Genomic_DNA"/>
</dbReference>
<dbReference type="Gene3D" id="2.60.120.330">
    <property type="entry name" value="B-lactam Antibiotic, Isopenicillin N Synthase, Chain"/>
    <property type="match status" value="1"/>
</dbReference>
<keyword evidence="3" id="KW-1185">Reference proteome</keyword>
<dbReference type="PATRIC" id="fig|66969.6.peg.2494"/>
<organism evidence="2 3">
    <name type="scientific">Legionella waltersii</name>
    <dbReference type="NCBI Taxonomy" id="66969"/>
    <lineage>
        <taxon>Bacteria</taxon>
        <taxon>Pseudomonadati</taxon>
        <taxon>Pseudomonadota</taxon>
        <taxon>Gammaproteobacteria</taxon>
        <taxon>Legionellales</taxon>
        <taxon>Legionellaceae</taxon>
        <taxon>Legionella</taxon>
    </lineage>
</organism>
<gene>
    <name evidence="2" type="ORF">Lwal_2293</name>
</gene>
<dbReference type="Pfam" id="PF05118">
    <property type="entry name" value="Asp_Arg_Hydrox"/>
    <property type="match status" value="1"/>
</dbReference>
<dbReference type="SUPFAM" id="SSF51197">
    <property type="entry name" value="Clavaminate synthase-like"/>
    <property type="match status" value="1"/>
</dbReference>
<sequence length="231" mass="27444">MIAEQLDIKFDIERIQNYFNTQVKHLEPICQNEMFGGWSIQSTSGDYRDGFQLQNGYHVYDKLSEEYIFDYERAHREIGYTWPKLHVNLTQVGNGYIAEVIETLRKIGLSPHHARWTRIPPNSTTIWHRDTREGSYGVRLHIPVITNPDCWYETEEGKFHMPADGYCYLVDVSRLHMAYNHGKEDRIHIIMDVIDDVGVSKHHRTHELRRKIFHMNKWSIIRVVKKLFYPS</sequence>
<dbReference type="OrthoDB" id="1441538at2"/>
<proteinExistence type="predicted"/>
<reference evidence="2 3" key="1">
    <citation type="submission" date="2015-11" db="EMBL/GenBank/DDBJ databases">
        <title>Genomic analysis of 38 Legionella species identifies large and diverse effector repertoires.</title>
        <authorList>
            <person name="Burstein D."/>
            <person name="Amaro F."/>
            <person name="Zusman T."/>
            <person name="Lifshitz Z."/>
            <person name="Cohen O."/>
            <person name="Gilbert J.A."/>
            <person name="Pupko T."/>
            <person name="Shuman H.A."/>
            <person name="Segal G."/>
        </authorList>
    </citation>
    <scope>NUCLEOTIDE SEQUENCE [LARGE SCALE GENOMIC DNA]</scope>
    <source>
        <strain evidence="2 3">ATCC 51914</strain>
    </source>
</reference>
<evidence type="ECO:0000313" key="2">
    <source>
        <dbReference type="EMBL" id="KTD76571.1"/>
    </source>
</evidence>
<protein>
    <submittedName>
        <fullName evidence="2">Aspartyl/Asparaginyl beta-hydroxylase</fullName>
    </submittedName>
</protein>
<comment type="caution">
    <text evidence="2">The sequence shown here is derived from an EMBL/GenBank/DDBJ whole genome shotgun (WGS) entry which is preliminary data.</text>
</comment>
<name>A0A0W1A5G0_9GAMM</name>
<dbReference type="InterPro" id="IPR027443">
    <property type="entry name" value="IPNS-like_sf"/>
</dbReference>
<dbReference type="InterPro" id="IPR007803">
    <property type="entry name" value="Asp/Arg/Pro-Hydrxlase"/>
</dbReference>
<dbReference type="RefSeq" id="WP_083500089.1">
    <property type="nucleotide sequence ID" value="NZ_CAAAIQ010000001.1"/>
</dbReference>
<evidence type="ECO:0000259" key="1">
    <source>
        <dbReference type="Pfam" id="PF05118"/>
    </source>
</evidence>
<dbReference type="AlphaFoldDB" id="A0A0W1A5G0"/>
<feature type="domain" description="Aspartyl/asparaginy/proline hydroxylase" evidence="1">
    <location>
        <begin position="98"/>
        <end position="194"/>
    </location>
</feature>
<accession>A0A0W1A5G0</accession>
<dbReference type="Proteomes" id="UP000054729">
    <property type="component" value="Unassembled WGS sequence"/>
</dbReference>